<comment type="subcellular location">
    <subcellularLocation>
        <location evidence="1">Cytoplasm</location>
    </subcellularLocation>
</comment>
<sequence length="119" mass="12895">QAQELDVKPDTGDRFLARVTGEVEESIIYKAGFRSLGEGEVVEFESKPSDKGIEATFVCGVGGAECRGSDRRPMSRKKFRKISNAKLVGGCQSSLVARHPSYSDTPPPTATLLYLGIIM</sequence>
<gene>
    <name evidence="3" type="ORF">BaRGS_00008636</name>
</gene>
<accession>A0ABD0LKN2</accession>
<feature type="non-terminal residue" evidence="3">
    <location>
        <position position="1"/>
    </location>
</feature>
<keyword evidence="4" id="KW-1185">Reference proteome</keyword>
<proteinExistence type="predicted"/>
<dbReference type="InterPro" id="IPR012340">
    <property type="entry name" value="NA-bd_OB-fold"/>
</dbReference>
<dbReference type="EMBL" id="JACVVK020000039">
    <property type="protein sequence ID" value="KAK7500089.1"/>
    <property type="molecule type" value="Genomic_DNA"/>
</dbReference>
<reference evidence="3 4" key="1">
    <citation type="journal article" date="2023" name="Sci. Data">
        <title>Genome assembly of the Korean intertidal mud-creeper Batillaria attramentaria.</title>
        <authorList>
            <person name="Patra A.K."/>
            <person name="Ho P.T."/>
            <person name="Jun S."/>
            <person name="Lee S.J."/>
            <person name="Kim Y."/>
            <person name="Won Y.J."/>
        </authorList>
    </citation>
    <scope>NUCLEOTIDE SEQUENCE [LARGE SCALE GENOMIC DNA]</scope>
    <source>
        <strain evidence="3">Wonlab-2016</strain>
    </source>
</reference>
<evidence type="ECO:0000256" key="1">
    <source>
        <dbReference type="ARBA" id="ARBA00004496"/>
    </source>
</evidence>
<dbReference type="Proteomes" id="UP001519460">
    <property type="component" value="Unassembled WGS sequence"/>
</dbReference>
<dbReference type="PANTHER" id="PTHR46109">
    <property type="entry name" value="PROTEIN LIN-28"/>
    <property type="match status" value="1"/>
</dbReference>
<dbReference type="GO" id="GO:0005737">
    <property type="term" value="C:cytoplasm"/>
    <property type="evidence" value="ECO:0007669"/>
    <property type="project" value="UniProtKB-SubCell"/>
</dbReference>
<protein>
    <submittedName>
        <fullName evidence="3">Uncharacterized protein</fullName>
    </submittedName>
</protein>
<dbReference type="Gene3D" id="2.40.50.140">
    <property type="entry name" value="Nucleic acid-binding proteins"/>
    <property type="match status" value="1"/>
</dbReference>
<evidence type="ECO:0000313" key="3">
    <source>
        <dbReference type="EMBL" id="KAK7500089.1"/>
    </source>
</evidence>
<dbReference type="PANTHER" id="PTHR46109:SF1">
    <property type="entry name" value="PROTEIN LIN-28 HOMOLOG"/>
    <property type="match status" value="1"/>
</dbReference>
<name>A0ABD0LKN2_9CAEN</name>
<comment type="caution">
    <text evidence="3">The sequence shown here is derived from an EMBL/GenBank/DDBJ whole genome shotgun (WGS) entry which is preliminary data.</text>
</comment>
<feature type="non-terminal residue" evidence="3">
    <location>
        <position position="119"/>
    </location>
</feature>
<organism evidence="3 4">
    <name type="scientific">Batillaria attramentaria</name>
    <dbReference type="NCBI Taxonomy" id="370345"/>
    <lineage>
        <taxon>Eukaryota</taxon>
        <taxon>Metazoa</taxon>
        <taxon>Spiralia</taxon>
        <taxon>Lophotrochozoa</taxon>
        <taxon>Mollusca</taxon>
        <taxon>Gastropoda</taxon>
        <taxon>Caenogastropoda</taxon>
        <taxon>Sorbeoconcha</taxon>
        <taxon>Cerithioidea</taxon>
        <taxon>Batillariidae</taxon>
        <taxon>Batillaria</taxon>
    </lineage>
</organism>
<dbReference type="AlphaFoldDB" id="A0ABD0LKN2"/>
<dbReference type="InterPro" id="IPR051373">
    <property type="entry name" value="Lin-28_RNA-binding"/>
</dbReference>
<evidence type="ECO:0000313" key="4">
    <source>
        <dbReference type="Proteomes" id="UP001519460"/>
    </source>
</evidence>
<evidence type="ECO:0000256" key="2">
    <source>
        <dbReference type="ARBA" id="ARBA00022490"/>
    </source>
</evidence>
<keyword evidence="2" id="KW-0963">Cytoplasm</keyword>